<sequence length="258" mass="29046">MKQSRRSLAEVKNRPFNVSFNPTKYKGSTEEAFVEFKDALFPNDRSRYDWNVDSGAMGRTDELSCVRLLHNADDRTLDWAVLLTVVSMVELVLLVLEMVLEIVVFSETTVNVLLACCLNGGSSWTGRSRNFPLQVVCHQLTLSLDCYETALFEGVTEGLQNLTRFLGHLYSASFASAFHPGRNVHSVAPDVVVRLAGTNHTRRNGPMINAHLQYEMVEGLLINTLQGLLQLERKLHQQGKVCPPNRYGIFWFNDAGRV</sequence>
<name>A0A182MM86_9DIPT</name>
<reference evidence="2" key="1">
    <citation type="submission" date="2013-09" db="EMBL/GenBank/DDBJ databases">
        <title>The Genome Sequence of Anopheles culicifacies species A.</title>
        <authorList>
            <consortium name="The Broad Institute Genomics Platform"/>
            <person name="Neafsey D.E."/>
            <person name="Besansky N."/>
            <person name="Howell P."/>
            <person name="Walton C."/>
            <person name="Young S.K."/>
            <person name="Zeng Q."/>
            <person name="Gargeya S."/>
            <person name="Fitzgerald M."/>
            <person name="Haas B."/>
            <person name="Abouelleil A."/>
            <person name="Allen A.W."/>
            <person name="Alvarado L."/>
            <person name="Arachchi H.M."/>
            <person name="Berlin A.M."/>
            <person name="Chapman S.B."/>
            <person name="Gainer-Dewar J."/>
            <person name="Goldberg J."/>
            <person name="Griggs A."/>
            <person name="Gujja S."/>
            <person name="Hansen M."/>
            <person name="Howarth C."/>
            <person name="Imamovic A."/>
            <person name="Ireland A."/>
            <person name="Larimer J."/>
            <person name="McCowan C."/>
            <person name="Murphy C."/>
            <person name="Pearson M."/>
            <person name="Poon T.W."/>
            <person name="Priest M."/>
            <person name="Roberts A."/>
            <person name="Saif S."/>
            <person name="Shea T."/>
            <person name="Sisk P."/>
            <person name="Sykes S."/>
            <person name="Wortman J."/>
            <person name="Nusbaum C."/>
            <person name="Birren B."/>
        </authorList>
    </citation>
    <scope>NUCLEOTIDE SEQUENCE [LARGE SCALE GENOMIC DNA]</scope>
    <source>
        <strain evidence="2">A-37</strain>
    </source>
</reference>
<dbReference type="EMBL" id="AXCM01002176">
    <property type="status" value="NOT_ANNOTATED_CDS"/>
    <property type="molecule type" value="Genomic_DNA"/>
</dbReference>
<organism evidence="1 2">
    <name type="scientific">Anopheles culicifacies</name>
    <dbReference type="NCBI Taxonomy" id="139723"/>
    <lineage>
        <taxon>Eukaryota</taxon>
        <taxon>Metazoa</taxon>
        <taxon>Ecdysozoa</taxon>
        <taxon>Arthropoda</taxon>
        <taxon>Hexapoda</taxon>
        <taxon>Insecta</taxon>
        <taxon>Pterygota</taxon>
        <taxon>Neoptera</taxon>
        <taxon>Endopterygota</taxon>
        <taxon>Diptera</taxon>
        <taxon>Nematocera</taxon>
        <taxon>Culicoidea</taxon>
        <taxon>Culicidae</taxon>
        <taxon>Anophelinae</taxon>
        <taxon>Anopheles</taxon>
        <taxon>culicifacies species complex</taxon>
    </lineage>
</organism>
<dbReference type="EnsemblMetazoa" id="ACUA021663-RA">
    <property type="protein sequence ID" value="ACUA021663-PA"/>
    <property type="gene ID" value="ACUA021663"/>
</dbReference>
<dbReference type="AlphaFoldDB" id="A0A182MM86"/>
<reference evidence="1" key="2">
    <citation type="submission" date="2020-05" db="UniProtKB">
        <authorList>
            <consortium name="EnsemblMetazoa"/>
        </authorList>
    </citation>
    <scope>IDENTIFICATION</scope>
    <source>
        <strain evidence="1">A-37</strain>
    </source>
</reference>
<dbReference type="VEuPathDB" id="VectorBase:ACUA021663"/>
<accession>A0A182MM86</accession>
<evidence type="ECO:0000313" key="2">
    <source>
        <dbReference type="Proteomes" id="UP000075883"/>
    </source>
</evidence>
<dbReference type="Proteomes" id="UP000075883">
    <property type="component" value="Unassembled WGS sequence"/>
</dbReference>
<keyword evidence="2" id="KW-1185">Reference proteome</keyword>
<protein>
    <submittedName>
        <fullName evidence="1">Uncharacterized protein</fullName>
    </submittedName>
</protein>
<proteinExistence type="predicted"/>
<evidence type="ECO:0000313" key="1">
    <source>
        <dbReference type="EnsemblMetazoa" id="ACUA021663-PA"/>
    </source>
</evidence>